<dbReference type="EMBL" id="RXOE01000001">
    <property type="protein sequence ID" value="RTQ37083.1"/>
    <property type="molecule type" value="Genomic_DNA"/>
</dbReference>
<evidence type="ECO:0000259" key="1">
    <source>
        <dbReference type="Pfam" id="PF00296"/>
    </source>
</evidence>
<dbReference type="Pfam" id="PF00296">
    <property type="entry name" value="Bac_luciferase"/>
    <property type="match status" value="1"/>
</dbReference>
<keyword evidence="2" id="KW-0503">Monooxygenase</keyword>
<keyword evidence="2" id="KW-0560">Oxidoreductase</keyword>
<dbReference type="OrthoDB" id="7055978at2"/>
<gene>
    <name evidence="2" type="ORF">EJP69_04965</name>
</gene>
<reference evidence="2 3" key="1">
    <citation type="submission" date="2018-12" db="EMBL/GenBank/DDBJ databases">
        <title>The genome of Variovorax gossypii DSM 100435.</title>
        <authorList>
            <person name="Gao J."/>
            <person name="Sun J."/>
        </authorList>
    </citation>
    <scope>NUCLEOTIDE SEQUENCE [LARGE SCALE GENOMIC DNA]</scope>
    <source>
        <strain evidence="2 3">DSM 100435</strain>
    </source>
</reference>
<accession>A0A3S0J8Y3</accession>
<dbReference type="InterPro" id="IPR050766">
    <property type="entry name" value="Bact_Lucif_Oxidored"/>
</dbReference>
<comment type="caution">
    <text evidence="2">The sequence shown here is derived from an EMBL/GenBank/DDBJ whole genome shotgun (WGS) entry which is preliminary data.</text>
</comment>
<dbReference type="Proteomes" id="UP000267418">
    <property type="component" value="Unassembled WGS sequence"/>
</dbReference>
<dbReference type="PANTHER" id="PTHR30137">
    <property type="entry name" value="LUCIFERASE-LIKE MONOOXYGENASE"/>
    <property type="match status" value="1"/>
</dbReference>
<dbReference type="Gene3D" id="3.20.20.30">
    <property type="entry name" value="Luciferase-like domain"/>
    <property type="match status" value="1"/>
</dbReference>
<name>A0A3S0J8Y3_9BURK</name>
<dbReference type="PANTHER" id="PTHR30137:SF15">
    <property type="entry name" value="BLL6902 PROTEIN"/>
    <property type="match status" value="1"/>
</dbReference>
<dbReference type="GO" id="GO:0004497">
    <property type="term" value="F:monooxygenase activity"/>
    <property type="evidence" value="ECO:0007669"/>
    <property type="project" value="UniProtKB-KW"/>
</dbReference>
<dbReference type="SUPFAM" id="SSF51679">
    <property type="entry name" value="Bacterial luciferase-like"/>
    <property type="match status" value="1"/>
</dbReference>
<dbReference type="GO" id="GO:0016705">
    <property type="term" value="F:oxidoreductase activity, acting on paired donors, with incorporation or reduction of molecular oxygen"/>
    <property type="evidence" value="ECO:0007669"/>
    <property type="project" value="InterPro"/>
</dbReference>
<dbReference type="GO" id="GO:0005829">
    <property type="term" value="C:cytosol"/>
    <property type="evidence" value="ECO:0007669"/>
    <property type="project" value="TreeGrafter"/>
</dbReference>
<dbReference type="RefSeq" id="WP_126468883.1">
    <property type="nucleotide sequence ID" value="NZ_RXOE01000001.1"/>
</dbReference>
<evidence type="ECO:0000313" key="3">
    <source>
        <dbReference type="Proteomes" id="UP000267418"/>
    </source>
</evidence>
<proteinExistence type="predicted"/>
<organism evidence="2 3">
    <name type="scientific">Variovorax gossypii</name>
    <dbReference type="NCBI Taxonomy" id="1679495"/>
    <lineage>
        <taxon>Bacteria</taxon>
        <taxon>Pseudomonadati</taxon>
        <taxon>Pseudomonadota</taxon>
        <taxon>Betaproteobacteria</taxon>
        <taxon>Burkholderiales</taxon>
        <taxon>Comamonadaceae</taxon>
        <taxon>Variovorax</taxon>
    </lineage>
</organism>
<dbReference type="InterPro" id="IPR036661">
    <property type="entry name" value="Luciferase-like_sf"/>
</dbReference>
<evidence type="ECO:0000313" key="2">
    <source>
        <dbReference type="EMBL" id="RTQ37083.1"/>
    </source>
</evidence>
<dbReference type="InterPro" id="IPR024003">
    <property type="entry name" value="Luciferase-like_KPN01858"/>
</dbReference>
<sequence>MPGTSHSSRPLRLGFFSRLLDDAPAAERYRLVAAQIAHAEAFGFDSAWVAQHHFHEHEGGLPSPFVFLAYVASRTRRIRLGTGIVTLPLENAVRVAEDAIVLDLLSGGRLEVGVGTGGTPESFAAFGLDGNDRSAIFARQLAAVRSAWAGQPLAGGDTLYPSGSQLLGRIWQATFSVSGGTRAGNASDGLMLSRTQPRPGHAPHASLAEIQNPIVDAYLAALPSGHTPRIVGSRSVFVADTRKEALRLADIGLRRSAARFAASGQTGLADRAGPDAPLEQLIAEYDVHVGSPDDVIASLRVDSTLARVTDLVCQVHSVDPPHEAILRSIELTATVVAPALGWTRGASAPDLQALALL</sequence>
<protein>
    <submittedName>
        <fullName evidence="2">Putative FMN-dependent luciferase-like monooxygenase</fullName>
    </submittedName>
</protein>
<keyword evidence="3" id="KW-1185">Reference proteome</keyword>
<dbReference type="NCBIfam" id="TIGR04027">
    <property type="entry name" value="LLM_KPN_01858"/>
    <property type="match status" value="1"/>
</dbReference>
<dbReference type="AlphaFoldDB" id="A0A3S0J8Y3"/>
<dbReference type="InterPro" id="IPR011251">
    <property type="entry name" value="Luciferase-like_dom"/>
</dbReference>
<feature type="domain" description="Luciferase-like" evidence="1">
    <location>
        <begin position="25"/>
        <end position="300"/>
    </location>
</feature>